<organism evidence="1 2">
    <name type="scientific">Pseudocercospora musae</name>
    <dbReference type="NCBI Taxonomy" id="113226"/>
    <lineage>
        <taxon>Eukaryota</taxon>
        <taxon>Fungi</taxon>
        <taxon>Dikarya</taxon>
        <taxon>Ascomycota</taxon>
        <taxon>Pezizomycotina</taxon>
        <taxon>Dothideomycetes</taxon>
        <taxon>Dothideomycetidae</taxon>
        <taxon>Mycosphaerellales</taxon>
        <taxon>Mycosphaerellaceae</taxon>
        <taxon>Pseudocercospora</taxon>
    </lineage>
</organism>
<gene>
    <name evidence="1" type="ORF">AC579_6658</name>
</gene>
<sequence length="105" mass="11914">MPRGPDEAYRYSSSIPPFQYPRQILQGLHLRTFDLACAQLGSTVTAKNGSVDADFWSIVPDHTKDKWTRRNSARPARVEQLVREILFHQTTSAFLASLVMGFCKD</sequence>
<evidence type="ECO:0000313" key="1">
    <source>
        <dbReference type="EMBL" id="KXT16607.1"/>
    </source>
</evidence>
<evidence type="ECO:0000313" key="2">
    <source>
        <dbReference type="Proteomes" id="UP000073492"/>
    </source>
</evidence>
<protein>
    <submittedName>
        <fullName evidence="1">Uncharacterized protein</fullName>
    </submittedName>
</protein>
<accession>A0A139IP79</accession>
<dbReference type="EMBL" id="LFZO01000033">
    <property type="protein sequence ID" value="KXT16607.1"/>
    <property type="molecule type" value="Genomic_DNA"/>
</dbReference>
<dbReference type="AlphaFoldDB" id="A0A139IP79"/>
<reference evidence="1 2" key="1">
    <citation type="submission" date="2015-07" db="EMBL/GenBank/DDBJ databases">
        <title>Comparative genomics of the Sigatoka disease complex on banana suggests a link between parallel evolutionary changes in Pseudocercospora fijiensis and Pseudocercospora eumusae and increased virulence on the banana host.</title>
        <authorList>
            <person name="Chang T.-C."/>
            <person name="Salvucci A."/>
            <person name="Crous P.W."/>
            <person name="Stergiopoulos I."/>
        </authorList>
    </citation>
    <scope>NUCLEOTIDE SEQUENCE [LARGE SCALE GENOMIC DNA]</scope>
    <source>
        <strain evidence="1 2">CBS 116634</strain>
    </source>
</reference>
<keyword evidence="2" id="KW-1185">Reference proteome</keyword>
<comment type="caution">
    <text evidence="1">The sequence shown here is derived from an EMBL/GenBank/DDBJ whole genome shotgun (WGS) entry which is preliminary data.</text>
</comment>
<proteinExistence type="predicted"/>
<name>A0A139IP79_9PEZI</name>
<dbReference type="Proteomes" id="UP000073492">
    <property type="component" value="Unassembled WGS sequence"/>
</dbReference>